<dbReference type="EC" id="3.1.4.4" evidence="3"/>
<dbReference type="STRING" id="56956.A0O31_01802"/>
<protein>
    <recommendedName>
        <fullName evidence="3">phospholipase D</fullName>
        <ecNumber evidence="3">3.1.4.4</ecNumber>
    </recommendedName>
</protein>
<evidence type="ECO:0000256" key="1">
    <source>
        <dbReference type="ARBA" id="ARBA00000798"/>
    </source>
</evidence>
<dbReference type="RefSeq" id="WP_071677534.1">
    <property type="nucleotide sequence ID" value="NZ_CP016312.1"/>
</dbReference>
<sequence length="438" mass="48602">MLWVVMRRLLFALVFLLLAALAAPRLVVEPEDGVEPLLDLIRSAKEEILVKVYLWTPSRLDLVEALGEAVARGVKVRVLLEREPSGGRADLTVYQALKERGVEVRLTTPFRFVFVHEKSVVVDRKRAWVGTMNFTGSSFGANREYALILDDPKQVAEVARVFEADWKGERLDLSRPLLVWAPSRTLGGVKEGNAREVLLSLIRGAKKELFLEHQAMADPEVVAALKEALARGVRVRLVGSPAEPGDTYFLAGAEALKAAGAEVRFLPDPYVHAKVLVKDGEVALLGSLNLSANSLNANRELAVLLSRKEAPEAFARLLATMEKDFQAGLKENPFALPEVEGVIPWQEAPRYFGRVAWVEGVIQRVEDRGTVAFLHFGTGERDLRLVVFPRSYGLFQQPFPQSYLGKRVRAKGRIVLYAGYYEIVLESPEALEVLDGSP</sequence>
<dbReference type="Pfam" id="PF13091">
    <property type="entry name" value="PLDc_2"/>
    <property type="match status" value="2"/>
</dbReference>
<keyword evidence="5" id="KW-0442">Lipid degradation</keyword>
<dbReference type="GO" id="GO:0004630">
    <property type="term" value="F:phospholipase D activity"/>
    <property type="evidence" value="ECO:0007669"/>
    <property type="project" value="UniProtKB-EC"/>
</dbReference>
<dbReference type="EMBL" id="CP016312">
    <property type="protein sequence ID" value="APD09895.1"/>
    <property type="molecule type" value="Genomic_DNA"/>
</dbReference>
<dbReference type="PANTHER" id="PTHR43856">
    <property type="entry name" value="CARDIOLIPIN HYDROLASE"/>
    <property type="match status" value="1"/>
</dbReference>
<dbReference type="InterPro" id="IPR051406">
    <property type="entry name" value="PLD_domain"/>
</dbReference>
<evidence type="ECO:0000256" key="5">
    <source>
        <dbReference type="ARBA" id="ARBA00022963"/>
    </source>
</evidence>
<gene>
    <name evidence="8" type="primary">ywiE</name>
    <name evidence="8" type="ORF">A0O31_01802</name>
</gene>
<feature type="domain" description="PLD phosphodiesterase" evidence="7">
    <location>
        <begin position="111"/>
        <end position="138"/>
    </location>
</feature>
<dbReference type="Proteomes" id="UP000182993">
    <property type="component" value="Chromosome"/>
</dbReference>
<dbReference type="AlphaFoldDB" id="A0A1J0LWR9"/>
<dbReference type="KEGG" id="tbc:A0O31_01802"/>
<evidence type="ECO:0000256" key="3">
    <source>
        <dbReference type="ARBA" id="ARBA00012027"/>
    </source>
</evidence>
<evidence type="ECO:0000313" key="8">
    <source>
        <dbReference type="EMBL" id="APD09895.1"/>
    </source>
</evidence>
<evidence type="ECO:0000256" key="6">
    <source>
        <dbReference type="ARBA" id="ARBA00023098"/>
    </source>
</evidence>
<dbReference type="CDD" id="cd09127">
    <property type="entry name" value="PLDc_unchar1_1"/>
    <property type="match status" value="1"/>
</dbReference>
<evidence type="ECO:0000259" key="7">
    <source>
        <dbReference type="PROSITE" id="PS50035"/>
    </source>
</evidence>
<dbReference type="InterPro" id="IPR025202">
    <property type="entry name" value="PLD-like_dom"/>
</dbReference>
<name>A0A1J0LWR9_THEBO</name>
<reference evidence="9" key="1">
    <citation type="submission" date="2016-06" db="EMBL/GenBank/DDBJ databases">
        <title>Whole genome sequencing of Thermus brockianus strain GE-1.</title>
        <authorList>
            <person name="Schaefers C."/>
            <person name="Blank S."/>
            <person name="Wiebusch S."/>
            <person name="Elleuche S."/>
            <person name="Antranikian G."/>
        </authorList>
    </citation>
    <scope>NUCLEOTIDE SEQUENCE [LARGE SCALE GENOMIC DNA]</scope>
    <source>
        <strain evidence="9">GE-1</strain>
    </source>
</reference>
<comment type="catalytic activity">
    <reaction evidence="1">
        <text>a 1,2-diacyl-sn-glycero-3-phosphocholine + H2O = a 1,2-diacyl-sn-glycero-3-phosphate + choline + H(+)</text>
        <dbReference type="Rhea" id="RHEA:14445"/>
        <dbReference type="ChEBI" id="CHEBI:15354"/>
        <dbReference type="ChEBI" id="CHEBI:15377"/>
        <dbReference type="ChEBI" id="CHEBI:15378"/>
        <dbReference type="ChEBI" id="CHEBI:57643"/>
        <dbReference type="ChEBI" id="CHEBI:58608"/>
        <dbReference type="EC" id="3.1.4.4"/>
    </reaction>
</comment>
<dbReference type="InterPro" id="IPR001736">
    <property type="entry name" value="PLipase_D/transphosphatidylase"/>
</dbReference>
<evidence type="ECO:0000256" key="4">
    <source>
        <dbReference type="ARBA" id="ARBA00022801"/>
    </source>
</evidence>
<dbReference type="PROSITE" id="PS50035">
    <property type="entry name" value="PLD"/>
    <property type="match status" value="2"/>
</dbReference>
<proteinExistence type="inferred from homology"/>
<comment type="similarity">
    <text evidence="2">Belongs to the phospholipase D family.</text>
</comment>
<feature type="domain" description="PLD phosphodiesterase" evidence="7">
    <location>
        <begin position="267"/>
        <end position="294"/>
    </location>
</feature>
<organism evidence="8 9">
    <name type="scientific">Thermus brockianus</name>
    <dbReference type="NCBI Taxonomy" id="56956"/>
    <lineage>
        <taxon>Bacteria</taxon>
        <taxon>Thermotogati</taxon>
        <taxon>Deinococcota</taxon>
        <taxon>Deinococci</taxon>
        <taxon>Thermales</taxon>
        <taxon>Thermaceae</taxon>
        <taxon>Thermus</taxon>
    </lineage>
</organism>
<dbReference type="GO" id="GO:0006793">
    <property type="term" value="P:phosphorus metabolic process"/>
    <property type="evidence" value="ECO:0007669"/>
    <property type="project" value="UniProtKB-ARBA"/>
</dbReference>
<keyword evidence="4" id="KW-0378">Hydrolase</keyword>
<evidence type="ECO:0000313" key="9">
    <source>
        <dbReference type="Proteomes" id="UP000182993"/>
    </source>
</evidence>
<dbReference type="Gene3D" id="3.30.870.10">
    <property type="entry name" value="Endonuclease Chain A"/>
    <property type="match status" value="2"/>
</dbReference>
<dbReference type="PANTHER" id="PTHR43856:SF1">
    <property type="entry name" value="MITOCHONDRIAL CARDIOLIPIN HYDROLASE"/>
    <property type="match status" value="1"/>
</dbReference>
<dbReference type="GO" id="GO:0016042">
    <property type="term" value="P:lipid catabolic process"/>
    <property type="evidence" value="ECO:0007669"/>
    <property type="project" value="UniProtKB-KW"/>
</dbReference>
<accession>A0A1J0LWR9</accession>
<dbReference type="OrthoDB" id="9762009at2"/>
<dbReference type="CDD" id="cd09128">
    <property type="entry name" value="PLDc_unchar1_2"/>
    <property type="match status" value="1"/>
</dbReference>
<dbReference type="SUPFAM" id="SSF56024">
    <property type="entry name" value="Phospholipase D/nuclease"/>
    <property type="match status" value="2"/>
</dbReference>
<evidence type="ECO:0000256" key="2">
    <source>
        <dbReference type="ARBA" id="ARBA00008664"/>
    </source>
</evidence>
<dbReference type="GO" id="GO:0016891">
    <property type="term" value="F:RNA endonuclease activity producing 5'-phosphomonoesters, hydrolytic mechanism"/>
    <property type="evidence" value="ECO:0007669"/>
    <property type="project" value="TreeGrafter"/>
</dbReference>
<dbReference type="SMART" id="SM00155">
    <property type="entry name" value="PLDc"/>
    <property type="match status" value="2"/>
</dbReference>
<keyword evidence="6" id="KW-0443">Lipid metabolism</keyword>